<dbReference type="PANTHER" id="PTHR19443:SF16">
    <property type="entry name" value="HEXOKINASE TYPE 1-RELATED"/>
    <property type="match status" value="1"/>
</dbReference>
<dbReference type="InterPro" id="IPR001312">
    <property type="entry name" value="Hexokinase"/>
</dbReference>
<dbReference type="EC" id="2.7.1.-" evidence="5"/>
<dbReference type="GO" id="GO:0004340">
    <property type="term" value="F:glucokinase activity"/>
    <property type="evidence" value="ECO:0007669"/>
    <property type="project" value="TreeGrafter"/>
</dbReference>
<dbReference type="GO" id="GO:0008865">
    <property type="term" value="F:fructokinase activity"/>
    <property type="evidence" value="ECO:0007669"/>
    <property type="project" value="TreeGrafter"/>
</dbReference>
<keyword evidence="5 7" id="KW-0418">Kinase</keyword>
<evidence type="ECO:0000256" key="2">
    <source>
        <dbReference type="ARBA" id="ARBA00005028"/>
    </source>
</evidence>
<dbReference type="PANTHER" id="PTHR19443">
    <property type="entry name" value="HEXOKINASE"/>
    <property type="match status" value="1"/>
</dbReference>
<dbReference type="Gene3D" id="3.40.367.20">
    <property type="match status" value="1"/>
</dbReference>
<evidence type="ECO:0000256" key="1">
    <source>
        <dbReference type="ARBA" id="ARBA00004888"/>
    </source>
</evidence>
<dbReference type="SUPFAM" id="SSF53067">
    <property type="entry name" value="Actin-like ATPase domain"/>
    <property type="match status" value="1"/>
</dbReference>
<comment type="pathway">
    <text evidence="2">Carbohydrate metabolism; hexose metabolism.</text>
</comment>
<evidence type="ECO:0000313" key="8">
    <source>
        <dbReference type="Proteomes" id="UP000324800"/>
    </source>
</evidence>
<proteinExistence type="inferred from homology"/>
<reference evidence="7 8" key="1">
    <citation type="submission" date="2019-03" db="EMBL/GenBank/DDBJ databases">
        <title>Single cell metagenomics reveals metabolic interactions within the superorganism composed of flagellate Streblomastix strix and complex community of Bacteroidetes bacteria on its surface.</title>
        <authorList>
            <person name="Treitli S.C."/>
            <person name="Kolisko M."/>
            <person name="Husnik F."/>
            <person name="Keeling P."/>
            <person name="Hampl V."/>
        </authorList>
    </citation>
    <scope>NUCLEOTIDE SEQUENCE [LARGE SCALE GENOMIC DNA]</scope>
    <source>
        <strain evidence="7">ST1C</strain>
    </source>
</reference>
<dbReference type="AlphaFoldDB" id="A0A5J4V6I4"/>
<keyword evidence="5" id="KW-0067">ATP-binding</keyword>
<accession>A0A5J4V6I4</accession>
<dbReference type="GO" id="GO:0006006">
    <property type="term" value="P:glucose metabolic process"/>
    <property type="evidence" value="ECO:0007669"/>
    <property type="project" value="TreeGrafter"/>
</dbReference>
<comment type="catalytic activity">
    <reaction evidence="4">
        <text>a D-hexose + ATP = a D-hexose 6-phosphate + ADP + H(+)</text>
        <dbReference type="Rhea" id="RHEA:22740"/>
        <dbReference type="ChEBI" id="CHEBI:4194"/>
        <dbReference type="ChEBI" id="CHEBI:15378"/>
        <dbReference type="ChEBI" id="CHEBI:30616"/>
        <dbReference type="ChEBI" id="CHEBI:229467"/>
        <dbReference type="ChEBI" id="CHEBI:456216"/>
        <dbReference type="EC" id="2.7.1.1"/>
    </reaction>
    <physiologicalReaction direction="left-to-right" evidence="4">
        <dbReference type="Rhea" id="RHEA:22741"/>
    </physiologicalReaction>
</comment>
<organism evidence="7 8">
    <name type="scientific">Streblomastix strix</name>
    <dbReference type="NCBI Taxonomy" id="222440"/>
    <lineage>
        <taxon>Eukaryota</taxon>
        <taxon>Metamonada</taxon>
        <taxon>Preaxostyla</taxon>
        <taxon>Oxymonadida</taxon>
        <taxon>Streblomastigidae</taxon>
        <taxon>Streblomastix</taxon>
    </lineage>
</organism>
<comment type="pathway">
    <text evidence="1">Carbohydrate degradation; glycolysis; D-glyceraldehyde 3-phosphate and glycerone phosphate from D-glucose: step 1/4.</text>
</comment>
<evidence type="ECO:0000259" key="6">
    <source>
        <dbReference type="Pfam" id="PF03727"/>
    </source>
</evidence>
<dbReference type="GO" id="GO:0006096">
    <property type="term" value="P:glycolytic process"/>
    <property type="evidence" value="ECO:0007669"/>
    <property type="project" value="UniProtKB-KW"/>
</dbReference>
<evidence type="ECO:0000256" key="4">
    <source>
        <dbReference type="ARBA" id="ARBA00044613"/>
    </source>
</evidence>
<protein>
    <recommendedName>
        <fullName evidence="5">Phosphotransferase</fullName>
        <ecNumber evidence="5">2.7.1.-</ecNumber>
    </recommendedName>
</protein>
<evidence type="ECO:0000256" key="5">
    <source>
        <dbReference type="RuleBase" id="RU362007"/>
    </source>
</evidence>
<dbReference type="EMBL" id="SNRW01009424">
    <property type="protein sequence ID" value="KAA6378024.1"/>
    <property type="molecule type" value="Genomic_DNA"/>
</dbReference>
<dbReference type="GO" id="GO:0005536">
    <property type="term" value="F:D-glucose binding"/>
    <property type="evidence" value="ECO:0007669"/>
    <property type="project" value="InterPro"/>
</dbReference>
<evidence type="ECO:0000256" key="3">
    <source>
        <dbReference type="ARBA" id="ARBA00023152"/>
    </source>
</evidence>
<keyword evidence="5" id="KW-0547">Nucleotide-binding</keyword>
<evidence type="ECO:0000313" key="7">
    <source>
        <dbReference type="EMBL" id="KAA6378024.1"/>
    </source>
</evidence>
<feature type="non-terminal residue" evidence="7">
    <location>
        <position position="1"/>
    </location>
</feature>
<comment type="similarity">
    <text evidence="5">Belongs to the hexokinase family.</text>
</comment>
<name>A0A5J4V6I4_9EUKA</name>
<feature type="domain" description="Hexokinase C-terminal" evidence="6">
    <location>
        <begin position="12"/>
        <end position="206"/>
    </location>
</feature>
<comment type="caution">
    <text evidence="7">The sequence shown here is derived from an EMBL/GenBank/DDBJ whole genome shotgun (WGS) entry which is preliminary data.</text>
</comment>
<dbReference type="Pfam" id="PF03727">
    <property type="entry name" value="Hexokinase_2"/>
    <property type="match status" value="1"/>
</dbReference>
<dbReference type="InterPro" id="IPR043129">
    <property type="entry name" value="ATPase_NBD"/>
</dbReference>
<gene>
    <name evidence="7" type="ORF">EZS28_026451</name>
</gene>
<sequence length="217" mass="24715">GPYKWHQLVFDAKGELTPKLIEDIQFDDTKGMSKIRRILIELLDIPSIMGEAWPLEIASVKEKCRELIPSRELFLIQLLLNKILNRSAKYLAVAIFAVVARIARTRDEQKRTPSNIYQSKISLRDSFQSDETQKIGVALDGSIFHKHKGYRQNLEDGLFECLQTLDIYRHDGDQWEDGDGQKKKNNISIKLQPTQDGSGVGSGLIASKFGNFKQQQI</sequence>
<dbReference type="Proteomes" id="UP000324800">
    <property type="component" value="Unassembled WGS sequence"/>
</dbReference>
<dbReference type="GO" id="GO:0001678">
    <property type="term" value="P:intracellular glucose homeostasis"/>
    <property type="evidence" value="ECO:0007669"/>
    <property type="project" value="InterPro"/>
</dbReference>
<dbReference type="OrthoDB" id="419537at2759"/>
<dbReference type="GO" id="GO:0005524">
    <property type="term" value="F:ATP binding"/>
    <property type="evidence" value="ECO:0007669"/>
    <property type="project" value="UniProtKB-UniRule"/>
</dbReference>
<keyword evidence="5" id="KW-0808">Transferase</keyword>
<keyword evidence="3 5" id="KW-0324">Glycolysis</keyword>
<dbReference type="InterPro" id="IPR022673">
    <property type="entry name" value="Hexokinase_C"/>
</dbReference>